<feature type="transmembrane region" description="Helical" evidence="6">
    <location>
        <begin position="39"/>
        <end position="59"/>
    </location>
</feature>
<dbReference type="CDD" id="cd16914">
    <property type="entry name" value="EcfT"/>
    <property type="match status" value="1"/>
</dbReference>
<reference evidence="7 8" key="1">
    <citation type="submission" date="2020-08" db="EMBL/GenBank/DDBJ databases">
        <title>Genomic Encyclopedia of Type Strains, Phase IV (KMG-IV): sequencing the most valuable type-strain genomes for metagenomic binning, comparative biology and taxonomic classification.</title>
        <authorList>
            <person name="Goeker M."/>
        </authorList>
    </citation>
    <scope>NUCLEOTIDE SEQUENCE [LARGE SCALE GENOMIC DNA]</scope>
    <source>
        <strain evidence="7 8">DSM 102234</strain>
    </source>
</reference>
<protein>
    <submittedName>
        <fullName evidence="7">Biotin transport system permease protein</fullName>
    </submittedName>
</protein>
<feature type="transmembrane region" description="Helical" evidence="6">
    <location>
        <begin position="89"/>
        <end position="106"/>
    </location>
</feature>
<keyword evidence="3 6" id="KW-0812">Transmembrane</keyword>
<feature type="transmembrane region" description="Helical" evidence="6">
    <location>
        <begin position="12"/>
        <end position="33"/>
    </location>
</feature>
<dbReference type="EMBL" id="JACIEI010000001">
    <property type="protein sequence ID" value="MBB3992562.1"/>
    <property type="molecule type" value="Genomic_DNA"/>
</dbReference>
<organism evidence="7 8">
    <name type="scientific">Sulfitobacter undariae</name>
    <dbReference type="NCBI Taxonomy" id="1563671"/>
    <lineage>
        <taxon>Bacteria</taxon>
        <taxon>Pseudomonadati</taxon>
        <taxon>Pseudomonadota</taxon>
        <taxon>Alphaproteobacteria</taxon>
        <taxon>Rhodobacterales</taxon>
        <taxon>Roseobacteraceae</taxon>
        <taxon>Sulfitobacter</taxon>
    </lineage>
</organism>
<evidence type="ECO:0000313" key="8">
    <source>
        <dbReference type="Proteomes" id="UP000530268"/>
    </source>
</evidence>
<feature type="transmembrane region" description="Helical" evidence="6">
    <location>
        <begin position="66"/>
        <end position="83"/>
    </location>
</feature>
<evidence type="ECO:0000313" key="7">
    <source>
        <dbReference type="EMBL" id="MBB3992562.1"/>
    </source>
</evidence>
<evidence type="ECO:0000256" key="4">
    <source>
        <dbReference type="ARBA" id="ARBA00022989"/>
    </source>
</evidence>
<evidence type="ECO:0000256" key="5">
    <source>
        <dbReference type="ARBA" id="ARBA00023136"/>
    </source>
</evidence>
<comment type="subcellular location">
    <subcellularLocation>
        <location evidence="1">Membrane</location>
        <topology evidence="1">Multi-pass membrane protein</topology>
    </subcellularLocation>
</comment>
<evidence type="ECO:0000256" key="6">
    <source>
        <dbReference type="SAM" id="Phobius"/>
    </source>
</evidence>
<evidence type="ECO:0000256" key="2">
    <source>
        <dbReference type="ARBA" id="ARBA00008564"/>
    </source>
</evidence>
<dbReference type="InterPro" id="IPR003339">
    <property type="entry name" value="ABC/ECF_trnsptr_transmembrane"/>
</dbReference>
<keyword evidence="4 6" id="KW-1133">Transmembrane helix</keyword>
<dbReference type="AlphaFoldDB" id="A0A7W6E4J3"/>
<dbReference type="RefSeq" id="WP_184561835.1">
    <property type="nucleotide sequence ID" value="NZ_JACIEI010000001.1"/>
</dbReference>
<proteinExistence type="inferred from homology"/>
<accession>A0A7W6E4J3</accession>
<dbReference type="GO" id="GO:0005886">
    <property type="term" value="C:plasma membrane"/>
    <property type="evidence" value="ECO:0007669"/>
    <property type="project" value="UniProtKB-ARBA"/>
</dbReference>
<dbReference type="Proteomes" id="UP000530268">
    <property type="component" value="Unassembled WGS sequence"/>
</dbReference>
<evidence type="ECO:0000256" key="1">
    <source>
        <dbReference type="ARBA" id="ARBA00004141"/>
    </source>
</evidence>
<evidence type="ECO:0000256" key="3">
    <source>
        <dbReference type="ARBA" id="ARBA00022692"/>
    </source>
</evidence>
<dbReference type="Pfam" id="PF02361">
    <property type="entry name" value="CbiQ"/>
    <property type="match status" value="1"/>
</dbReference>
<name>A0A7W6E4J3_9RHOB</name>
<comment type="caution">
    <text evidence="7">The sequence shown here is derived from an EMBL/GenBank/DDBJ whole genome shotgun (WGS) entry which is preliminary data.</text>
</comment>
<keyword evidence="5 6" id="KW-0472">Membrane</keyword>
<sequence length="204" mass="22427">MISLTSPVKTRAHGWPAGGKLLALCVVSVVLFAVPDLMFQFAAAMSVVLLYALPGRVFLRHGLRRIWPLWPFVVVLLVWHVFTDAWAEGVVIALRMLTAVALANLVTMTTSLQAMMDVVSWLLRPFARFGVNVRAIELAAAMVIRFTPVLGEKGTALALAWRARSRRPAGWRVIVPFMVLALDDAGHVSEALRARGGIEMDKKS</sequence>
<comment type="similarity">
    <text evidence="2">Belongs to the CbiQ family.</text>
</comment>
<keyword evidence="8" id="KW-1185">Reference proteome</keyword>
<gene>
    <name evidence="7" type="ORF">GGR95_000181</name>
</gene>